<sequence length="174" mass="17771">MSTASDGDSMSEGNPQQPSAKATIPATSPTPSLTIQQADHVSKQAPGMAGSTTVGFPDPSSEQHNIVASSTAAQPVDPTFQQRAAVASSTTAGPAGHASKQPTAVASSTIGDNTPGAAASSKGESSLEDDVAGLLNGFRHQPLEQFRLDPQHTQKENGRLQAALPEHHISKKGN</sequence>
<feature type="compositionally biased region" description="Polar residues" evidence="1">
    <location>
        <begin position="100"/>
        <end position="112"/>
    </location>
</feature>
<dbReference type="EMBL" id="MCFA01000081">
    <property type="protein sequence ID" value="ORY09845.1"/>
    <property type="molecule type" value="Genomic_DNA"/>
</dbReference>
<proteinExistence type="predicted"/>
<feature type="compositionally biased region" description="Polar residues" evidence="1">
    <location>
        <begin position="50"/>
        <end position="92"/>
    </location>
</feature>
<gene>
    <name evidence="2" type="ORF">BCR34DRAFT_567794</name>
</gene>
<feature type="compositionally biased region" description="Basic and acidic residues" evidence="1">
    <location>
        <begin position="146"/>
        <end position="158"/>
    </location>
</feature>
<evidence type="ECO:0000313" key="2">
    <source>
        <dbReference type="EMBL" id="ORY09845.1"/>
    </source>
</evidence>
<name>A0A1Y1ZJ39_9PLEO</name>
<dbReference type="AlphaFoldDB" id="A0A1Y1ZJ39"/>
<evidence type="ECO:0000256" key="1">
    <source>
        <dbReference type="SAM" id="MobiDB-lite"/>
    </source>
</evidence>
<feature type="compositionally biased region" description="Polar residues" evidence="1">
    <location>
        <begin position="1"/>
        <end position="39"/>
    </location>
</feature>
<organism evidence="2 3">
    <name type="scientific">Clohesyomyces aquaticus</name>
    <dbReference type="NCBI Taxonomy" id="1231657"/>
    <lineage>
        <taxon>Eukaryota</taxon>
        <taxon>Fungi</taxon>
        <taxon>Dikarya</taxon>
        <taxon>Ascomycota</taxon>
        <taxon>Pezizomycotina</taxon>
        <taxon>Dothideomycetes</taxon>
        <taxon>Pleosporomycetidae</taxon>
        <taxon>Pleosporales</taxon>
        <taxon>Lindgomycetaceae</taxon>
        <taxon>Clohesyomyces</taxon>
    </lineage>
</organism>
<reference evidence="2 3" key="1">
    <citation type="submission" date="2016-07" db="EMBL/GenBank/DDBJ databases">
        <title>Pervasive Adenine N6-methylation of Active Genes in Fungi.</title>
        <authorList>
            <consortium name="DOE Joint Genome Institute"/>
            <person name="Mondo S.J."/>
            <person name="Dannebaum R.O."/>
            <person name="Kuo R.C."/>
            <person name="Labutti K."/>
            <person name="Haridas S."/>
            <person name="Kuo A."/>
            <person name="Salamov A."/>
            <person name="Ahrendt S.R."/>
            <person name="Lipzen A."/>
            <person name="Sullivan W."/>
            <person name="Andreopoulos W.B."/>
            <person name="Clum A."/>
            <person name="Lindquist E."/>
            <person name="Daum C."/>
            <person name="Ramamoorthy G.K."/>
            <person name="Gryganskyi A."/>
            <person name="Culley D."/>
            <person name="Magnuson J.K."/>
            <person name="James T.Y."/>
            <person name="O'Malley M.A."/>
            <person name="Stajich J.E."/>
            <person name="Spatafora J.W."/>
            <person name="Visel A."/>
            <person name="Grigoriev I.V."/>
        </authorList>
    </citation>
    <scope>NUCLEOTIDE SEQUENCE [LARGE SCALE GENOMIC DNA]</scope>
    <source>
        <strain evidence="2 3">CBS 115471</strain>
    </source>
</reference>
<keyword evidence="3" id="KW-1185">Reference proteome</keyword>
<dbReference type="Proteomes" id="UP000193144">
    <property type="component" value="Unassembled WGS sequence"/>
</dbReference>
<comment type="caution">
    <text evidence="2">The sequence shown here is derived from an EMBL/GenBank/DDBJ whole genome shotgun (WGS) entry which is preliminary data.</text>
</comment>
<protein>
    <submittedName>
        <fullName evidence="2">Uncharacterized protein</fullName>
    </submittedName>
</protein>
<feature type="region of interest" description="Disordered" evidence="1">
    <location>
        <begin position="1"/>
        <end position="174"/>
    </location>
</feature>
<evidence type="ECO:0000313" key="3">
    <source>
        <dbReference type="Proteomes" id="UP000193144"/>
    </source>
</evidence>
<accession>A0A1Y1ZJ39</accession>